<dbReference type="Pfam" id="PF08858">
    <property type="entry name" value="IDEAL"/>
    <property type="match status" value="1"/>
</dbReference>
<comment type="caution">
    <text evidence="2">The sequence shown here is derived from an EMBL/GenBank/DDBJ whole genome shotgun (WGS) entry which is preliminary data.</text>
</comment>
<sequence>MRKKAELITKISLLKQKIDQCLDDRDREGFIQLSYELKVCQRYLGTLMSNPQNRLKGQLEQNRDKFFHF</sequence>
<dbReference type="InterPro" id="IPR027393">
    <property type="entry name" value="Virus_scaffolding_prot_C"/>
</dbReference>
<dbReference type="Proteomes" id="UP000548423">
    <property type="component" value="Unassembled WGS sequence"/>
</dbReference>
<feature type="domain" description="IDEAL" evidence="1">
    <location>
        <begin position="4"/>
        <end position="37"/>
    </location>
</feature>
<dbReference type="InterPro" id="IPR014957">
    <property type="entry name" value="IDEAL_dom"/>
</dbReference>
<gene>
    <name evidence="2" type="ORF">F4694_002737</name>
</gene>
<protein>
    <recommendedName>
        <fullName evidence="1">IDEAL domain-containing protein</fullName>
    </recommendedName>
</protein>
<dbReference type="EMBL" id="JACCBX010000005">
    <property type="protein sequence ID" value="NYE05962.1"/>
    <property type="molecule type" value="Genomic_DNA"/>
</dbReference>
<dbReference type="Gene3D" id="4.10.810.10">
    <property type="entry name" value="Virus Scaffolding Protein, Chain A"/>
    <property type="match status" value="1"/>
</dbReference>
<evidence type="ECO:0000313" key="3">
    <source>
        <dbReference type="Proteomes" id="UP000548423"/>
    </source>
</evidence>
<accession>A0A852TB13</accession>
<evidence type="ECO:0000313" key="2">
    <source>
        <dbReference type="EMBL" id="NYE05962.1"/>
    </source>
</evidence>
<reference evidence="3" key="2">
    <citation type="submission" date="2020-08" db="EMBL/GenBank/DDBJ databases">
        <title>The Agave Microbiome: Exploring the role of microbial communities in plant adaptations to desert environments.</title>
        <authorList>
            <person name="Partida-Martinez L.P."/>
        </authorList>
    </citation>
    <scope>NUCLEOTIDE SEQUENCE [LARGE SCALE GENOMIC DNA]</scope>
    <source>
        <strain evidence="3">AT2.8</strain>
    </source>
</reference>
<evidence type="ECO:0000259" key="1">
    <source>
        <dbReference type="Pfam" id="PF08858"/>
    </source>
</evidence>
<organism evidence="2 3">
    <name type="scientific">Neobacillus niacini</name>
    <dbReference type="NCBI Taxonomy" id="86668"/>
    <lineage>
        <taxon>Bacteria</taxon>
        <taxon>Bacillati</taxon>
        <taxon>Bacillota</taxon>
        <taxon>Bacilli</taxon>
        <taxon>Bacillales</taxon>
        <taxon>Bacillaceae</taxon>
        <taxon>Neobacillus</taxon>
    </lineage>
</organism>
<reference evidence="3" key="1">
    <citation type="submission" date="2020-07" db="EMBL/GenBank/DDBJ databases">
        <authorList>
            <person name="Partida-Martinez L."/>
            <person name="Huntemann M."/>
            <person name="Clum A."/>
            <person name="Wang J."/>
            <person name="Palaniappan K."/>
            <person name="Ritter S."/>
            <person name="Chen I.-M."/>
            <person name="Stamatis D."/>
            <person name="Reddy T."/>
            <person name="O'Malley R."/>
            <person name="Daum C."/>
            <person name="Shapiro N."/>
            <person name="Ivanova N."/>
            <person name="Kyrpides N."/>
            <person name="Woyke T."/>
        </authorList>
    </citation>
    <scope>NUCLEOTIDE SEQUENCE [LARGE SCALE GENOMIC DNA]</scope>
    <source>
        <strain evidence="3">AT2.8</strain>
    </source>
</reference>
<name>A0A852TB13_9BACI</name>
<proteinExistence type="predicted"/>
<dbReference type="AlphaFoldDB" id="A0A852TB13"/>